<evidence type="ECO:0000313" key="7">
    <source>
        <dbReference type="EMBL" id="PLR99337.1"/>
    </source>
</evidence>
<evidence type="ECO:0000313" key="9">
    <source>
        <dbReference type="Proteomes" id="UP000235114"/>
    </source>
</evidence>
<reference evidence="7 9" key="2">
    <citation type="submission" date="2017-12" db="EMBL/GenBank/DDBJ databases">
        <title>Comparative Functional Genomics of Dry Heat Resistant strains isolated from the Viking Spacecraft.</title>
        <authorList>
            <person name="Seuylemezian A."/>
            <person name="Cooper K."/>
            <person name="Vaishampayan P."/>
        </authorList>
    </citation>
    <scope>NUCLEOTIDE SEQUENCE [LARGE SCALE GENOMIC DNA]</scope>
    <source>
        <strain evidence="7 9">ATCC 29669</strain>
    </source>
</reference>
<dbReference type="RefSeq" id="WP_101575940.1">
    <property type="nucleotide sequence ID" value="NZ_PGVA01000007.1"/>
</dbReference>
<dbReference type="InterPro" id="IPR028978">
    <property type="entry name" value="Chorismate_lyase_/UTRA_dom_sf"/>
</dbReference>
<keyword evidence="2" id="KW-0805">Transcription regulation</keyword>
<dbReference type="Pfam" id="PF00392">
    <property type="entry name" value="GntR"/>
    <property type="match status" value="1"/>
</dbReference>
<dbReference type="InterPro" id="IPR036388">
    <property type="entry name" value="WH-like_DNA-bd_sf"/>
</dbReference>
<evidence type="ECO:0000256" key="1">
    <source>
        <dbReference type="ARBA" id="ARBA00022491"/>
    </source>
</evidence>
<dbReference type="SMART" id="SM00866">
    <property type="entry name" value="UTRA"/>
    <property type="match status" value="1"/>
</dbReference>
<dbReference type="Pfam" id="PF07702">
    <property type="entry name" value="UTRA"/>
    <property type="match status" value="1"/>
</dbReference>
<dbReference type="GO" id="GO:0003677">
    <property type="term" value="F:DNA binding"/>
    <property type="evidence" value="ECO:0007669"/>
    <property type="project" value="UniProtKB-KW"/>
</dbReference>
<dbReference type="CDD" id="cd07377">
    <property type="entry name" value="WHTH_GntR"/>
    <property type="match status" value="1"/>
</dbReference>
<gene>
    <name evidence="6" type="ORF">CU635_04245</name>
    <name evidence="7" type="ORF">CVD25_06300</name>
</gene>
<keyword evidence="3" id="KW-0238">DNA-binding</keyword>
<dbReference type="OrthoDB" id="9815017at2"/>
<reference evidence="6 8" key="1">
    <citation type="submission" date="2017-11" db="EMBL/GenBank/DDBJ databases">
        <title>Comparitive Functional Genomics of Dry Heat Resistant strains isolated from the Viking Spacecraft.</title>
        <authorList>
            <person name="Seuylemezian A."/>
            <person name="Cooper K."/>
            <person name="Vaishampayan P."/>
        </authorList>
    </citation>
    <scope>NUCLEOTIDE SEQUENCE [LARGE SCALE GENOMIC DNA]</scope>
    <source>
        <strain evidence="6 8">M4.6</strain>
    </source>
</reference>
<protein>
    <submittedName>
        <fullName evidence="6">Phosphonate metabolism transcriptional regulator PhnF</fullName>
    </submittedName>
</protein>
<dbReference type="PANTHER" id="PTHR44846:SF1">
    <property type="entry name" value="MANNOSYL-D-GLYCERATE TRANSPORT_METABOLISM SYSTEM REPRESSOR MNGR-RELATED"/>
    <property type="match status" value="1"/>
</dbReference>
<dbReference type="Proteomes" id="UP000234951">
    <property type="component" value="Unassembled WGS sequence"/>
</dbReference>
<dbReference type="InterPro" id="IPR011663">
    <property type="entry name" value="UTRA"/>
</dbReference>
<dbReference type="FunFam" id="1.10.10.10:FF:000079">
    <property type="entry name" value="GntR family transcriptional regulator"/>
    <property type="match status" value="1"/>
</dbReference>
<evidence type="ECO:0000313" key="8">
    <source>
        <dbReference type="Proteomes" id="UP000234951"/>
    </source>
</evidence>
<dbReference type="PANTHER" id="PTHR44846">
    <property type="entry name" value="MANNOSYL-D-GLYCERATE TRANSPORT/METABOLISM SYSTEM REPRESSOR MNGR-RELATED"/>
    <property type="match status" value="1"/>
</dbReference>
<evidence type="ECO:0000313" key="6">
    <source>
        <dbReference type="EMBL" id="PLR85343.1"/>
    </source>
</evidence>
<proteinExistence type="predicted"/>
<dbReference type="EMBL" id="PGVD01000016">
    <property type="protein sequence ID" value="PLR99337.1"/>
    <property type="molecule type" value="Genomic_DNA"/>
</dbReference>
<evidence type="ECO:0000259" key="5">
    <source>
        <dbReference type="PROSITE" id="PS50949"/>
    </source>
</evidence>
<name>A0A2N5GQK4_9BACI</name>
<dbReference type="EMBL" id="PGVA01000007">
    <property type="protein sequence ID" value="PLR85343.1"/>
    <property type="molecule type" value="Genomic_DNA"/>
</dbReference>
<dbReference type="Gene3D" id="3.40.1410.10">
    <property type="entry name" value="Chorismate lyase-like"/>
    <property type="match status" value="1"/>
</dbReference>
<dbReference type="Proteomes" id="UP000235114">
    <property type="component" value="Unassembled WGS sequence"/>
</dbReference>
<dbReference type="FunFam" id="3.40.1410.10:FF:000008">
    <property type="entry name" value="Transcriptional regulator, GntR family"/>
    <property type="match status" value="1"/>
</dbReference>
<dbReference type="GO" id="GO:0045892">
    <property type="term" value="P:negative regulation of DNA-templated transcription"/>
    <property type="evidence" value="ECO:0007669"/>
    <property type="project" value="TreeGrafter"/>
</dbReference>
<dbReference type="AlphaFoldDB" id="A0A2N5GQK4"/>
<dbReference type="InterPro" id="IPR036390">
    <property type="entry name" value="WH_DNA-bd_sf"/>
</dbReference>
<dbReference type="SUPFAM" id="SSF46785">
    <property type="entry name" value="Winged helix' DNA-binding domain"/>
    <property type="match status" value="1"/>
</dbReference>
<dbReference type="InterPro" id="IPR000524">
    <property type="entry name" value="Tscrpt_reg_HTH_GntR"/>
</dbReference>
<comment type="caution">
    <text evidence="6">The sequence shown here is derived from an EMBL/GenBank/DDBJ whole genome shotgun (WGS) entry which is preliminary data.</text>
</comment>
<evidence type="ECO:0000256" key="3">
    <source>
        <dbReference type="ARBA" id="ARBA00023125"/>
    </source>
</evidence>
<keyword evidence="1" id="KW-0678">Repressor</keyword>
<keyword evidence="9" id="KW-1185">Reference proteome</keyword>
<dbReference type="SMART" id="SM00345">
    <property type="entry name" value="HTH_GNTR"/>
    <property type="match status" value="1"/>
</dbReference>
<dbReference type="Gene3D" id="1.10.10.10">
    <property type="entry name" value="Winged helix-like DNA-binding domain superfamily/Winged helix DNA-binding domain"/>
    <property type="match status" value="1"/>
</dbReference>
<dbReference type="PROSITE" id="PS50949">
    <property type="entry name" value="HTH_GNTR"/>
    <property type="match status" value="1"/>
</dbReference>
<keyword evidence="4" id="KW-0804">Transcription</keyword>
<dbReference type="PRINTS" id="PR00035">
    <property type="entry name" value="HTHGNTR"/>
</dbReference>
<evidence type="ECO:0000256" key="2">
    <source>
        <dbReference type="ARBA" id="ARBA00023015"/>
    </source>
</evidence>
<feature type="domain" description="HTH gntR-type" evidence="5">
    <location>
        <begin position="8"/>
        <end position="76"/>
    </location>
</feature>
<sequence>MIDKNSPIPIYHQLEEHLKSKIESGAIKADEAIPSEREYAERYQISRMTVRQALNNLVSDGYLYRQKGKGTFVNKKKVEQRLHGLTSFTEDMIERGMKPSSKLLSFEIIAAGAETAHRLNIKENTPVYEIKRVRLADAAPMALETTYLPANLIKGLTEEIINQSLYRYIEEKLSFTIHEATQQIEAAIAKDIEIKHLQIEKGAPILLIHRSSFLKDGTPFEYVKSAYRADRYKFIHSMQRGK</sequence>
<evidence type="ECO:0000256" key="4">
    <source>
        <dbReference type="ARBA" id="ARBA00023163"/>
    </source>
</evidence>
<organism evidence="6 8">
    <name type="scientific">Bacillus canaveralius</name>
    <dbReference type="NCBI Taxonomy" id="1403243"/>
    <lineage>
        <taxon>Bacteria</taxon>
        <taxon>Bacillati</taxon>
        <taxon>Bacillota</taxon>
        <taxon>Bacilli</taxon>
        <taxon>Bacillales</taxon>
        <taxon>Bacillaceae</taxon>
        <taxon>Bacillus</taxon>
    </lineage>
</organism>
<dbReference type="SUPFAM" id="SSF64288">
    <property type="entry name" value="Chorismate lyase-like"/>
    <property type="match status" value="1"/>
</dbReference>
<accession>A0A2N5GQK4</accession>
<dbReference type="InterPro" id="IPR050679">
    <property type="entry name" value="Bact_HTH_transcr_reg"/>
</dbReference>
<dbReference type="GO" id="GO:0003700">
    <property type="term" value="F:DNA-binding transcription factor activity"/>
    <property type="evidence" value="ECO:0007669"/>
    <property type="project" value="InterPro"/>
</dbReference>